<feature type="compositionally biased region" description="Polar residues" evidence="1">
    <location>
        <begin position="291"/>
        <end position="300"/>
    </location>
</feature>
<dbReference type="EMBL" id="NKQK01000012">
    <property type="protein sequence ID" value="PSS16337.1"/>
    <property type="molecule type" value="Genomic_DNA"/>
</dbReference>
<dbReference type="OrthoDB" id="549883at2759"/>
<feature type="compositionally biased region" description="Polar residues" evidence="1">
    <location>
        <begin position="261"/>
        <end position="275"/>
    </location>
</feature>
<feature type="compositionally biased region" description="Pro residues" evidence="1">
    <location>
        <begin position="251"/>
        <end position="260"/>
    </location>
</feature>
<evidence type="ECO:0000259" key="2">
    <source>
        <dbReference type="Pfam" id="PF07223"/>
    </source>
</evidence>
<feature type="compositionally biased region" description="Basic and acidic residues" evidence="1">
    <location>
        <begin position="187"/>
        <end position="205"/>
    </location>
</feature>
<feature type="compositionally biased region" description="Polar residues" evidence="1">
    <location>
        <begin position="441"/>
        <end position="457"/>
    </location>
</feature>
<reference evidence="4" key="2">
    <citation type="journal article" date="2018" name="BMC Genomics">
        <title>A manually annotated Actinidia chinensis var. chinensis (kiwifruit) genome highlights the challenges associated with draft genomes and gene prediction in plants.</title>
        <authorList>
            <person name="Pilkington S.M."/>
            <person name="Crowhurst R."/>
            <person name="Hilario E."/>
            <person name="Nardozza S."/>
            <person name="Fraser L."/>
            <person name="Peng Y."/>
            <person name="Gunaseelan K."/>
            <person name="Simpson R."/>
            <person name="Tahir J."/>
            <person name="Deroles S.C."/>
            <person name="Templeton K."/>
            <person name="Luo Z."/>
            <person name="Davy M."/>
            <person name="Cheng C."/>
            <person name="McNeilage M."/>
            <person name="Scaglione D."/>
            <person name="Liu Y."/>
            <person name="Zhang Q."/>
            <person name="Datson P."/>
            <person name="De Silva N."/>
            <person name="Gardiner S.E."/>
            <person name="Bassett H."/>
            <person name="Chagne D."/>
            <person name="McCallum J."/>
            <person name="Dzierzon H."/>
            <person name="Deng C."/>
            <person name="Wang Y.Y."/>
            <person name="Barron L."/>
            <person name="Manako K."/>
            <person name="Bowen J."/>
            <person name="Foster T.M."/>
            <person name="Erridge Z.A."/>
            <person name="Tiffin H."/>
            <person name="Waite C.N."/>
            <person name="Davies K.M."/>
            <person name="Grierson E.P."/>
            <person name="Laing W.A."/>
            <person name="Kirk R."/>
            <person name="Chen X."/>
            <person name="Wood M."/>
            <person name="Montefiori M."/>
            <person name="Brummell D.A."/>
            <person name="Schwinn K.E."/>
            <person name="Catanach A."/>
            <person name="Fullerton C."/>
            <person name="Li D."/>
            <person name="Meiyalaghan S."/>
            <person name="Nieuwenhuizen N."/>
            <person name="Read N."/>
            <person name="Prakash R."/>
            <person name="Hunter D."/>
            <person name="Zhang H."/>
            <person name="McKenzie M."/>
            <person name="Knabel M."/>
            <person name="Harris A."/>
            <person name="Allan A.C."/>
            <person name="Gleave A."/>
            <person name="Chen A."/>
            <person name="Janssen B.J."/>
            <person name="Plunkett B."/>
            <person name="Ampomah-Dwamena C."/>
            <person name="Voogd C."/>
            <person name="Leif D."/>
            <person name="Lafferty D."/>
            <person name="Souleyre E.J.F."/>
            <person name="Varkonyi-Gasic E."/>
            <person name="Gambi F."/>
            <person name="Hanley J."/>
            <person name="Yao J.L."/>
            <person name="Cheung J."/>
            <person name="David K.M."/>
            <person name="Warren B."/>
            <person name="Marsh K."/>
            <person name="Snowden K.C."/>
            <person name="Lin-Wang K."/>
            <person name="Brian L."/>
            <person name="Martinez-Sanchez M."/>
            <person name="Wang M."/>
            <person name="Ileperuma N."/>
            <person name="Macnee N."/>
            <person name="Campin R."/>
            <person name="McAtee P."/>
            <person name="Drummond R.S.M."/>
            <person name="Espley R.V."/>
            <person name="Ireland H.S."/>
            <person name="Wu R."/>
            <person name="Atkinson R.G."/>
            <person name="Karunairetnam S."/>
            <person name="Bulley S."/>
            <person name="Chunkath S."/>
            <person name="Hanley Z."/>
            <person name="Storey R."/>
            <person name="Thrimawithana A.H."/>
            <person name="Thomson S."/>
            <person name="David C."/>
            <person name="Testolin R."/>
            <person name="Huang H."/>
            <person name="Hellens R.P."/>
            <person name="Schaffer R.J."/>
        </authorList>
    </citation>
    <scope>NUCLEOTIDE SEQUENCE [LARGE SCALE GENOMIC DNA]</scope>
    <source>
        <strain evidence="4">cv. Red5</strain>
    </source>
</reference>
<feature type="region of interest" description="Disordered" evidence="1">
    <location>
        <begin position="31"/>
        <end position="70"/>
    </location>
</feature>
<sequence>MASGSSGRNNSASKGFDFATDDILCSYEDYGNQEASNGSHSDSGIGSDSAKEFHKSRMARSSVFPGPAYTPREESFNQDVISTVDKTMKKYTDNLMRFLEGISSRLSQLELYCYNLDKSIGEMRSDLGRDNEEADSKLKSLEKHLQEVHRSVQILKDKQELAETQKELAKLQLAQKESSSTNNSQQNEERAAPPASDPKRTDNTPDMHGQQLALALPHQVAPRPLEQPQPMAPPRPPLSVTQSQTYYLPPVQMPNPPTPSHPSQGQYLSSDSQYRPPQMQGVSMVAPPQPAQSQVNQAPQVHTLPQYQQQWPQHQQLPQQVTPPQSSMQPQVRPPSTTVYPSYPPNQPANPSPPEMLPNSMPMQVPYSGISQPGGSHPEPMPYGLSVPSRTAQQQPPPPQFKNTYGVQQSDGYTSGPHPGNTYMMYEGEGGQKHHAPQLPHFQQSGYPPASVSLQGPQPNLNSSHLIRPPQFSRNHPYKELIDQLVSMGYRGDHVASVIQRQEGSGQPVDFNSVLDSLNGHSSGSSQRGWSG</sequence>
<feature type="compositionally biased region" description="Low complexity" evidence="1">
    <location>
        <begin position="305"/>
        <end position="325"/>
    </location>
</feature>
<feature type="compositionally biased region" description="Pro residues" evidence="1">
    <location>
        <begin position="225"/>
        <end position="237"/>
    </location>
</feature>
<dbReference type="Proteomes" id="UP000241394">
    <property type="component" value="Chromosome LG12"/>
</dbReference>
<protein>
    <submittedName>
        <fullName evidence="3">RNA-binding protein</fullName>
    </submittedName>
</protein>
<dbReference type="AlphaFoldDB" id="A0A2R6QX74"/>
<feature type="compositionally biased region" description="Low complexity" evidence="1">
    <location>
        <begin position="36"/>
        <end position="48"/>
    </location>
</feature>
<reference evidence="3 4" key="1">
    <citation type="submission" date="2017-07" db="EMBL/GenBank/DDBJ databases">
        <title>An improved, manually edited Actinidia chinensis var. chinensis (kiwifruit) genome highlights the challenges associated with draft genomes and gene prediction in plants.</title>
        <authorList>
            <person name="Pilkington S."/>
            <person name="Crowhurst R."/>
            <person name="Hilario E."/>
            <person name="Nardozza S."/>
            <person name="Fraser L."/>
            <person name="Peng Y."/>
            <person name="Gunaseelan K."/>
            <person name="Simpson R."/>
            <person name="Tahir J."/>
            <person name="Deroles S."/>
            <person name="Templeton K."/>
            <person name="Luo Z."/>
            <person name="Davy M."/>
            <person name="Cheng C."/>
            <person name="Mcneilage M."/>
            <person name="Scaglione D."/>
            <person name="Liu Y."/>
            <person name="Zhang Q."/>
            <person name="Datson P."/>
            <person name="De Silva N."/>
            <person name="Gardiner S."/>
            <person name="Bassett H."/>
            <person name="Chagne D."/>
            <person name="Mccallum J."/>
            <person name="Dzierzon H."/>
            <person name="Deng C."/>
            <person name="Wang Y.-Y."/>
            <person name="Barron N."/>
            <person name="Manako K."/>
            <person name="Bowen J."/>
            <person name="Foster T."/>
            <person name="Erridge Z."/>
            <person name="Tiffin H."/>
            <person name="Waite C."/>
            <person name="Davies K."/>
            <person name="Grierson E."/>
            <person name="Laing W."/>
            <person name="Kirk R."/>
            <person name="Chen X."/>
            <person name="Wood M."/>
            <person name="Montefiori M."/>
            <person name="Brummell D."/>
            <person name="Schwinn K."/>
            <person name="Catanach A."/>
            <person name="Fullerton C."/>
            <person name="Li D."/>
            <person name="Meiyalaghan S."/>
            <person name="Nieuwenhuizen N."/>
            <person name="Read N."/>
            <person name="Prakash R."/>
            <person name="Hunter D."/>
            <person name="Zhang H."/>
            <person name="Mckenzie M."/>
            <person name="Knabel M."/>
            <person name="Harris A."/>
            <person name="Allan A."/>
            <person name="Chen A."/>
            <person name="Janssen B."/>
            <person name="Plunkett B."/>
            <person name="Dwamena C."/>
            <person name="Voogd C."/>
            <person name="Leif D."/>
            <person name="Lafferty D."/>
            <person name="Souleyre E."/>
            <person name="Varkonyi-Gasic E."/>
            <person name="Gambi F."/>
            <person name="Hanley J."/>
            <person name="Yao J.-L."/>
            <person name="Cheung J."/>
            <person name="David K."/>
            <person name="Warren B."/>
            <person name="Marsh K."/>
            <person name="Snowden K."/>
            <person name="Lin-Wang K."/>
            <person name="Brian L."/>
            <person name="Martinez-Sanchez M."/>
            <person name="Wang M."/>
            <person name="Ileperuma N."/>
            <person name="Macnee N."/>
            <person name="Campin R."/>
            <person name="Mcatee P."/>
            <person name="Drummond R."/>
            <person name="Espley R."/>
            <person name="Ireland H."/>
            <person name="Wu R."/>
            <person name="Atkinson R."/>
            <person name="Karunairetnam S."/>
            <person name="Bulley S."/>
            <person name="Chunkath S."/>
            <person name="Hanley Z."/>
            <person name="Storey R."/>
            <person name="Thrimawithana A."/>
            <person name="Thomson S."/>
            <person name="David C."/>
            <person name="Testolin R."/>
        </authorList>
    </citation>
    <scope>NUCLEOTIDE SEQUENCE [LARGE SCALE GENOMIC DNA]</scope>
    <source>
        <strain evidence="4">cv. Red5</strain>
        <tissue evidence="3">Young leaf</tissue>
    </source>
</reference>
<feature type="region of interest" description="Disordered" evidence="1">
    <location>
        <begin position="223"/>
        <end position="400"/>
    </location>
</feature>
<feature type="compositionally biased region" description="Polar residues" evidence="1">
    <location>
        <begin position="514"/>
        <end position="532"/>
    </location>
</feature>
<feature type="compositionally biased region" description="Pro residues" evidence="1">
    <location>
        <begin position="342"/>
        <end position="356"/>
    </location>
</feature>
<dbReference type="STRING" id="1590841.A0A2R6QX74"/>
<feature type="region of interest" description="Disordered" evidence="1">
    <location>
        <begin position="502"/>
        <end position="532"/>
    </location>
</feature>
<dbReference type="Pfam" id="PF07223">
    <property type="entry name" value="DUF1421"/>
    <property type="match status" value="1"/>
</dbReference>
<keyword evidence="4" id="KW-1185">Reference proteome</keyword>
<name>A0A2R6QX74_ACTCC</name>
<feature type="domain" description="DUF1421" evidence="2">
    <location>
        <begin position="478"/>
        <end position="522"/>
    </location>
</feature>
<feature type="compositionally biased region" description="Low complexity" evidence="1">
    <location>
        <begin position="175"/>
        <end position="186"/>
    </location>
</feature>
<evidence type="ECO:0000313" key="4">
    <source>
        <dbReference type="Proteomes" id="UP000241394"/>
    </source>
</evidence>
<dbReference type="InterPro" id="IPR010820">
    <property type="entry name" value="DUF1421"/>
</dbReference>
<evidence type="ECO:0000256" key="1">
    <source>
        <dbReference type="SAM" id="MobiDB-lite"/>
    </source>
</evidence>
<dbReference type="OMA" id="QDMICTI"/>
<comment type="caution">
    <text evidence="3">The sequence shown here is derived from an EMBL/GenBank/DDBJ whole genome shotgun (WGS) entry which is preliminary data.</text>
</comment>
<dbReference type="Gramene" id="PSS16337">
    <property type="protein sequence ID" value="PSS16337"/>
    <property type="gene ID" value="CEY00_Acc13834"/>
</dbReference>
<accession>A0A2R6QX74</accession>
<proteinExistence type="predicted"/>
<feature type="region of interest" description="Disordered" evidence="1">
    <location>
        <begin position="172"/>
        <end position="207"/>
    </location>
</feature>
<gene>
    <name evidence="3" type="ORF">CEY00_Acc13834</name>
</gene>
<feature type="region of interest" description="Disordered" evidence="1">
    <location>
        <begin position="430"/>
        <end position="457"/>
    </location>
</feature>
<dbReference type="FunCoup" id="A0A2R6QX74">
    <property type="interactions" value="1142"/>
</dbReference>
<organism evidence="3 4">
    <name type="scientific">Actinidia chinensis var. chinensis</name>
    <name type="common">Chinese soft-hair kiwi</name>
    <dbReference type="NCBI Taxonomy" id="1590841"/>
    <lineage>
        <taxon>Eukaryota</taxon>
        <taxon>Viridiplantae</taxon>
        <taxon>Streptophyta</taxon>
        <taxon>Embryophyta</taxon>
        <taxon>Tracheophyta</taxon>
        <taxon>Spermatophyta</taxon>
        <taxon>Magnoliopsida</taxon>
        <taxon>eudicotyledons</taxon>
        <taxon>Gunneridae</taxon>
        <taxon>Pentapetalae</taxon>
        <taxon>asterids</taxon>
        <taxon>Ericales</taxon>
        <taxon>Actinidiaceae</taxon>
        <taxon>Actinidia</taxon>
    </lineage>
</organism>
<dbReference type="InParanoid" id="A0A2R6QX74"/>
<dbReference type="PANTHER" id="PTHR31805">
    <property type="entry name" value="RECEPTOR-LIKE KINASE, PUTATIVE (DUF1421)-RELATED"/>
    <property type="match status" value="1"/>
</dbReference>
<evidence type="ECO:0000313" key="3">
    <source>
        <dbReference type="EMBL" id="PSS16337.1"/>
    </source>
</evidence>
<dbReference type="PANTHER" id="PTHR31805:SF16">
    <property type="entry name" value="FORMIN-LIKE PROTEIN (DUF1421)"/>
    <property type="match status" value="1"/>
</dbReference>